<proteinExistence type="predicted"/>
<sequence>MLGRSLHLLNHFPQKFLVLSCIAREVTLALPLLYRRYMISISLTWMQKHSNKQTPLSYRF</sequence>
<dbReference type="EMBL" id="AWOR01000056">
    <property type="protein sequence ID" value="KGH27941.1"/>
    <property type="molecule type" value="Genomic_DNA"/>
</dbReference>
<comment type="caution">
    <text evidence="1">The sequence shown here is derived from an EMBL/GenBank/DDBJ whole genome shotgun (WGS) entry which is preliminary data.</text>
</comment>
<reference evidence="1 2" key="1">
    <citation type="submission" date="2013-09" db="EMBL/GenBank/DDBJ databases">
        <title>High correlation between genotypes and phenotypes of environmental bacteria Comamonas testosteroni strains.</title>
        <authorList>
            <person name="Liu L."/>
            <person name="Zhu W."/>
            <person name="Xia X."/>
            <person name="Xu B."/>
            <person name="Luo M."/>
            <person name="Wang G."/>
        </authorList>
    </citation>
    <scope>NUCLEOTIDE SEQUENCE [LARGE SCALE GENOMIC DNA]</scope>
    <source>
        <strain evidence="1 2">JL40</strain>
    </source>
</reference>
<name>A0A096FC41_COMTE</name>
<organism evidence="1 2">
    <name type="scientific">Comamonas testosteroni</name>
    <name type="common">Pseudomonas testosteroni</name>
    <dbReference type="NCBI Taxonomy" id="285"/>
    <lineage>
        <taxon>Bacteria</taxon>
        <taxon>Pseudomonadati</taxon>
        <taxon>Pseudomonadota</taxon>
        <taxon>Betaproteobacteria</taxon>
        <taxon>Burkholderiales</taxon>
        <taxon>Comamonadaceae</taxon>
        <taxon>Comamonas</taxon>
    </lineage>
</organism>
<accession>A0A096FC41</accession>
<protein>
    <submittedName>
        <fullName evidence="1">Uncharacterized protein</fullName>
    </submittedName>
</protein>
<evidence type="ECO:0000313" key="2">
    <source>
        <dbReference type="Proteomes" id="UP000029553"/>
    </source>
</evidence>
<gene>
    <name evidence="1" type="ORF">P353_16910</name>
</gene>
<dbReference type="AlphaFoldDB" id="A0A096FC41"/>
<evidence type="ECO:0000313" key="1">
    <source>
        <dbReference type="EMBL" id="KGH27941.1"/>
    </source>
</evidence>
<dbReference type="Proteomes" id="UP000029553">
    <property type="component" value="Unassembled WGS sequence"/>
</dbReference>